<accession>A0A6A6EXX8</accession>
<name>A0A6A6EXX8_9PEZI</name>
<evidence type="ECO:0000313" key="1">
    <source>
        <dbReference type="EMBL" id="KAF2191693.1"/>
    </source>
</evidence>
<organism evidence="2 3">
    <name type="scientific">Zopfia rhizophila CBS 207.26</name>
    <dbReference type="NCBI Taxonomy" id="1314779"/>
    <lineage>
        <taxon>Eukaryota</taxon>
        <taxon>Fungi</taxon>
        <taxon>Dikarya</taxon>
        <taxon>Ascomycota</taxon>
        <taxon>Pezizomycotina</taxon>
        <taxon>Dothideomycetes</taxon>
        <taxon>Dothideomycetes incertae sedis</taxon>
        <taxon>Zopfiaceae</taxon>
        <taxon>Zopfia</taxon>
    </lineage>
</organism>
<dbReference type="Proteomes" id="UP000800200">
    <property type="component" value="Unassembled WGS sequence"/>
</dbReference>
<dbReference type="EMBL" id="ML994616">
    <property type="protein sequence ID" value="KAF2191693.1"/>
    <property type="molecule type" value="Genomic_DNA"/>
</dbReference>
<dbReference type="EMBL" id="ML994610">
    <property type="protein sequence ID" value="KAF2194990.1"/>
    <property type="molecule type" value="Genomic_DNA"/>
</dbReference>
<proteinExistence type="predicted"/>
<reference evidence="2" key="1">
    <citation type="journal article" date="2020" name="Stud. Mycol.">
        <title>101 Dothideomycetes genomes: a test case for predicting lifestyles and emergence of pathogens.</title>
        <authorList>
            <person name="Haridas S."/>
            <person name="Albert R."/>
            <person name="Binder M."/>
            <person name="Bloem J."/>
            <person name="Labutti K."/>
            <person name="Salamov A."/>
            <person name="Andreopoulos B."/>
            <person name="Baker S."/>
            <person name="Barry K."/>
            <person name="Bills G."/>
            <person name="Bluhm B."/>
            <person name="Cannon C."/>
            <person name="Castanera R."/>
            <person name="Culley D."/>
            <person name="Daum C."/>
            <person name="Ezra D."/>
            <person name="Gonzalez J."/>
            <person name="Henrissat B."/>
            <person name="Kuo A."/>
            <person name="Liang C."/>
            <person name="Lipzen A."/>
            <person name="Lutzoni F."/>
            <person name="Magnuson J."/>
            <person name="Mondo S."/>
            <person name="Nolan M."/>
            <person name="Ohm R."/>
            <person name="Pangilinan J."/>
            <person name="Park H.-J."/>
            <person name="Ramirez L."/>
            <person name="Alfaro M."/>
            <person name="Sun H."/>
            <person name="Tritt A."/>
            <person name="Yoshinaga Y."/>
            <person name="Zwiers L.-H."/>
            <person name="Turgeon B."/>
            <person name="Goodwin S."/>
            <person name="Spatafora J."/>
            <person name="Crous P."/>
            <person name="Grigoriev I."/>
        </authorList>
    </citation>
    <scope>NUCLEOTIDE SEQUENCE</scope>
    <source>
        <strain evidence="2">CBS 207.26</strain>
    </source>
</reference>
<evidence type="ECO:0000313" key="3">
    <source>
        <dbReference type="Proteomes" id="UP000800200"/>
    </source>
</evidence>
<keyword evidence="3" id="KW-1185">Reference proteome</keyword>
<gene>
    <name evidence="2" type="ORF">K469DRAFT_1813</name>
    <name evidence="1" type="ORF">K469DRAFT_340789</name>
</gene>
<dbReference type="AlphaFoldDB" id="A0A6A6EXX8"/>
<protein>
    <submittedName>
        <fullName evidence="2">Uncharacterized protein</fullName>
    </submittedName>
</protein>
<sequence length="87" mass="10110">MVKGCPFLNYRPSHCIFVSISTILNTFSTVLHKRQSYSFMFVDLPQDNHKLYTSSSLDGTQSRNGSYTLTYSMCQFSYVLWFQELDS</sequence>
<evidence type="ECO:0000313" key="2">
    <source>
        <dbReference type="EMBL" id="KAF2194990.1"/>
    </source>
</evidence>